<comment type="caution">
    <text evidence="1">The sequence shown here is derived from an EMBL/GenBank/DDBJ whole genome shotgun (WGS) entry which is preliminary data.</text>
</comment>
<name>A0A392U968_9FABA</name>
<keyword evidence="2" id="KW-1185">Reference proteome</keyword>
<protein>
    <submittedName>
        <fullName evidence="1">Uncharacterized protein</fullName>
    </submittedName>
</protein>
<organism evidence="1 2">
    <name type="scientific">Trifolium medium</name>
    <dbReference type="NCBI Taxonomy" id="97028"/>
    <lineage>
        <taxon>Eukaryota</taxon>
        <taxon>Viridiplantae</taxon>
        <taxon>Streptophyta</taxon>
        <taxon>Embryophyta</taxon>
        <taxon>Tracheophyta</taxon>
        <taxon>Spermatophyta</taxon>
        <taxon>Magnoliopsida</taxon>
        <taxon>eudicotyledons</taxon>
        <taxon>Gunneridae</taxon>
        <taxon>Pentapetalae</taxon>
        <taxon>rosids</taxon>
        <taxon>fabids</taxon>
        <taxon>Fabales</taxon>
        <taxon>Fabaceae</taxon>
        <taxon>Papilionoideae</taxon>
        <taxon>50 kb inversion clade</taxon>
        <taxon>NPAAA clade</taxon>
        <taxon>Hologalegina</taxon>
        <taxon>IRL clade</taxon>
        <taxon>Trifolieae</taxon>
        <taxon>Trifolium</taxon>
    </lineage>
</organism>
<sequence>IGVTAGTTPSDGVIAAQRRFDDPSHLLINRLDQKNENFRSIDLVL</sequence>
<dbReference type="EMBL" id="LXQA010765645">
    <property type="protein sequence ID" value="MCI69932.1"/>
    <property type="molecule type" value="Genomic_DNA"/>
</dbReference>
<feature type="non-terminal residue" evidence="1">
    <location>
        <position position="1"/>
    </location>
</feature>
<proteinExistence type="predicted"/>
<accession>A0A392U968</accession>
<evidence type="ECO:0000313" key="1">
    <source>
        <dbReference type="EMBL" id="MCI69932.1"/>
    </source>
</evidence>
<evidence type="ECO:0000313" key="2">
    <source>
        <dbReference type="Proteomes" id="UP000265520"/>
    </source>
</evidence>
<dbReference type="AlphaFoldDB" id="A0A392U968"/>
<dbReference type="Proteomes" id="UP000265520">
    <property type="component" value="Unassembled WGS sequence"/>
</dbReference>
<reference evidence="1 2" key="1">
    <citation type="journal article" date="2018" name="Front. Plant Sci.">
        <title>Red Clover (Trifolium pratense) and Zigzag Clover (T. medium) - A Picture of Genomic Similarities and Differences.</title>
        <authorList>
            <person name="Dluhosova J."/>
            <person name="Istvanek J."/>
            <person name="Nedelnik J."/>
            <person name="Repkova J."/>
        </authorList>
    </citation>
    <scope>NUCLEOTIDE SEQUENCE [LARGE SCALE GENOMIC DNA]</scope>
    <source>
        <strain evidence="2">cv. 10/8</strain>
        <tissue evidence="1">Leaf</tissue>
    </source>
</reference>